<evidence type="ECO:0000313" key="3">
    <source>
        <dbReference type="EMBL" id="EIW81680.1"/>
    </source>
</evidence>
<proteinExistence type="predicted"/>
<keyword evidence="4" id="KW-1185">Reference proteome</keyword>
<dbReference type="Proteomes" id="UP000053558">
    <property type="component" value="Unassembled WGS sequence"/>
</dbReference>
<feature type="region of interest" description="Disordered" evidence="2">
    <location>
        <begin position="354"/>
        <end position="376"/>
    </location>
</feature>
<evidence type="ECO:0000313" key="4">
    <source>
        <dbReference type="Proteomes" id="UP000053558"/>
    </source>
</evidence>
<dbReference type="AlphaFoldDB" id="A0A5M3MRG0"/>
<reference evidence="4" key="1">
    <citation type="journal article" date="2012" name="Science">
        <title>The Paleozoic origin of enzymatic lignin decomposition reconstructed from 31 fungal genomes.</title>
        <authorList>
            <person name="Floudas D."/>
            <person name="Binder M."/>
            <person name="Riley R."/>
            <person name="Barry K."/>
            <person name="Blanchette R.A."/>
            <person name="Henrissat B."/>
            <person name="Martinez A.T."/>
            <person name="Otillar R."/>
            <person name="Spatafora J.W."/>
            <person name="Yadav J.S."/>
            <person name="Aerts A."/>
            <person name="Benoit I."/>
            <person name="Boyd A."/>
            <person name="Carlson A."/>
            <person name="Copeland A."/>
            <person name="Coutinho P.M."/>
            <person name="de Vries R.P."/>
            <person name="Ferreira P."/>
            <person name="Findley K."/>
            <person name="Foster B."/>
            <person name="Gaskell J."/>
            <person name="Glotzer D."/>
            <person name="Gorecki P."/>
            <person name="Heitman J."/>
            <person name="Hesse C."/>
            <person name="Hori C."/>
            <person name="Igarashi K."/>
            <person name="Jurgens J.A."/>
            <person name="Kallen N."/>
            <person name="Kersten P."/>
            <person name="Kohler A."/>
            <person name="Kuees U."/>
            <person name="Kumar T.K.A."/>
            <person name="Kuo A."/>
            <person name="LaButti K."/>
            <person name="Larrondo L.F."/>
            <person name="Lindquist E."/>
            <person name="Ling A."/>
            <person name="Lombard V."/>
            <person name="Lucas S."/>
            <person name="Lundell T."/>
            <person name="Martin R."/>
            <person name="McLaughlin D.J."/>
            <person name="Morgenstern I."/>
            <person name="Morin E."/>
            <person name="Murat C."/>
            <person name="Nagy L.G."/>
            <person name="Nolan M."/>
            <person name="Ohm R.A."/>
            <person name="Patyshakuliyeva A."/>
            <person name="Rokas A."/>
            <person name="Ruiz-Duenas F.J."/>
            <person name="Sabat G."/>
            <person name="Salamov A."/>
            <person name="Samejima M."/>
            <person name="Schmutz J."/>
            <person name="Slot J.C."/>
            <person name="St John F."/>
            <person name="Stenlid J."/>
            <person name="Sun H."/>
            <person name="Sun S."/>
            <person name="Syed K."/>
            <person name="Tsang A."/>
            <person name="Wiebenga A."/>
            <person name="Young D."/>
            <person name="Pisabarro A."/>
            <person name="Eastwood D.C."/>
            <person name="Martin F."/>
            <person name="Cullen D."/>
            <person name="Grigoriev I.V."/>
            <person name="Hibbett D.S."/>
        </authorList>
    </citation>
    <scope>NUCLEOTIDE SEQUENCE [LARGE SCALE GENOMIC DNA]</scope>
    <source>
        <strain evidence="4">RWD-64-598 SS2</strain>
    </source>
</reference>
<organism evidence="3 4">
    <name type="scientific">Coniophora puteana (strain RWD-64-598)</name>
    <name type="common">Brown rot fungus</name>
    <dbReference type="NCBI Taxonomy" id="741705"/>
    <lineage>
        <taxon>Eukaryota</taxon>
        <taxon>Fungi</taxon>
        <taxon>Dikarya</taxon>
        <taxon>Basidiomycota</taxon>
        <taxon>Agaricomycotina</taxon>
        <taxon>Agaricomycetes</taxon>
        <taxon>Agaricomycetidae</taxon>
        <taxon>Boletales</taxon>
        <taxon>Coniophorineae</taxon>
        <taxon>Coniophoraceae</taxon>
        <taxon>Coniophora</taxon>
    </lineage>
</organism>
<comment type="caution">
    <text evidence="3">The sequence shown here is derived from an EMBL/GenBank/DDBJ whole genome shotgun (WGS) entry which is preliminary data.</text>
</comment>
<gene>
    <name evidence="3" type="ORF">CONPUDRAFT_136517</name>
</gene>
<feature type="coiled-coil region" evidence="1">
    <location>
        <begin position="272"/>
        <end position="324"/>
    </location>
</feature>
<keyword evidence="1" id="KW-0175">Coiled coil</keyword>
<dbReference type="KEGG" id="cput:CONPUDRAFT_136517"/>
<evidence type="ECO:0000256" key="1">
    <source>
        <dbReference type="SAM" id="Coils"/>
    </source>
</evidence>
<dbReference type="GeneID" id="19200913"/>
<dbReference type="RefSeq" id="XP_007767575.1">
    <property type="nucleotide sequence ID" value="XM_007769385.1"/>
</dbReference>
<evidence type="ECO:0000256" key="2">
    <source>
        <dbReference type="SAM" id="MobiDB-lite"/>
    </source>
</evidence>
<accession>A0A5M3MRG0</accession>
<name>A0A5M3MRG0_CONPW</name>
<feature type="region of interest" description="Disordered" evidence="2">
    <location>
        <begin position="209"/>
        <end position="245"/>
    </location>
</feature>
<protein>
    <submittedName>
        <fullName evidence="3">Uncharacterized protein</fullName>
    </submittedName>
</protein>
<sequence>MGLPHPCSELPTNAADLLQRYSIHVRVAKFAISDAEYQKSVISKEGWDLQDKSGVVIPYHVYWGPLYPPAGVGRVGDVFVDSKSHSLWARLRRGWKEWRGPTPTEETSKVNLNDKGRQQFNSFLIGHPDLPAVDRYLWYQDQKAGWFTRAVVHSSRRQDMRRLGLGGEACEKEYRASGRAVLADTIKILEKQTRKRDRVEDVADMSITSRAHKKPRTSVDTAENTIDPGESASKLKKSGRNDELNVGPMEDVMKAFGKAMEQAVTNHSDDALRAAEVKIQTMQQRVYELQLQHVTESSKFNTELTKAQEKIEKLTKDKEGLEEQLWIEAECHKKTQKRYDKLHGKVQRMHETMHDLFPKMGRDSREGEQGDESEGR</sequence>
<dbReference type="EMBL" id="JH711577">
    <property type="protein sequence ID" value="EIW81680.1"/>
    <property type="molecule type" value="Genomic_DNA"/>
</dbReference>